<feature type="transmembrane region" description="Helical" evidence="1">
    <location>
        <begin position="145"/>
        <end position="165"/>
    </location>
</feature>
<comment type="caution">
    <text evidence="2">The sequence shown here is derived from an EMBL/GenBank/DDBJ whole genome shotgun (WGS) entry which is preliminary data.</text>
</comment>
<dbReference type="EMBL" id="BSFP01000062">
    <property type="protein sequence ID" value="GLL05705.1"/>
    <property type="molecule type" value="Genomic_DNA"/>
</dbReference>
<feature type="transmembrane region" description="Helical" evidence="1">
    <location>
        <begin position="64"/>
        <end position="85"/>
    </location>
</feature>
<proteinExistence type="predicted"/>
<dbReference type="Proteomes" id="UP001143480">
    <property type="component" value="Unassembled WGS sequence"/>
</dbReference>
<dbReference type="AlphaFoldDB" id="A0A9W6KSP0"/>
<evidence type="ECO:0000313" key="2">
    <source>
        <dbReference type="EMBL" id="GLL05705.1"/>
    </source>
</evidence>
<feature type="transmembrane region" description="Helical" evidence="1">
    <location>
        <begin position="97"/>
        <end position="117"/>
    </location>
</feature>
<keyword evidence="1" id="KW-1133">Transmembrane helix</keyword>
<dbReference type="Pfam" id="PF06197">
    <property type="entry name" value="DUF998"/>
    <property type="match status" value="1"/>
</dbReference>
<evidence type="ECO:0008006" key="4">
    <source>
        <dbReference type="Google" id="ProtNLM"/>
    </source>
</evidence>
<evidence type="ECO:0000256" key="1">
    <source>
        <dbReference type="SAM" id="Phobius"/>
    </source>
</evidence>
<gene>
    <name evidence="2" type="ORF">GCM10017581_074520</name>
</gene>
<sequence>MTGIDTLVAAATPARPPERPNHLLRAGLVAGPLFVLTFLIEPALHPGYDPIRHPVSSLALGPAGWVQVVNFVVAGVLSLLFAAGLRRALRPGPGAKAVPIAVALWGVGLLGAGIFTADPVSGYPPGTPATPAAATIHGRLHDLAFSLPMFAALAVAMLALAYAYARRNTLGWAAYSALSAVAFVALMATAVAGFAQQSPVVEVAGLLQRLALTTGWVWFALVAGHEIRRASAAAVRRS</sequence>
<dbReference type="InterPro" id="IPR009339">
    <property type="entry name" value="DUF998"/>
</dbReference>
<protein>
    <recommendedName>
        <fullName evidence="4">DUF998 domain-containing protein</fullName>
    </recommendedName>
</protein>
<keyword evidence="3" id="KW-1185">Reference proteome</keyword>
<name>A0A9W6KSP0_9ACTN</name>
<feature type="transmembrane region" description="Helical" evidence="1">
    <location>
        <begin position="206"/>
        <end position="227"/>
    </location>
</feature>
<keyword evidence="1" id="KW-0812">Transmembrane</keyword>
<accession>A0A9W6KSP0</accession>
<evidence type="ECO:0000313" key="3">
    <source>
        <dbReference type="Proteomes" id="UP001143480"/>
    </source>
</evidence>
<feature type="transmembrane region" description="Helical" evidence="1">
    <location>
        <begin position="23"/>
        <end position="44"/>
    </location>
</feature>
<dbReference type="RefSeq" id="WP_261964611.1">
    <property type="nucleotide sequence ID" value="NZ_BAAAXA010000001.1"/>
</dbReference>
<reference evidence="2" key="1">
    <citation type="journal article" date="2014" name="Int. J. Syst. Evol. Microbiol.">
        <title>Complete genome sequence of Corynebacterium casei LMG S-19264T (=DSM 44701T), isolated from a smear-ripened cheese.</title>
        <authorList>
            <consortium name="US DOE Joint Genome Institute (JGI-PGF)"/>
            <person name="Walter F."/>
            <person name="Albersmeier A."/>
            <person name="Kalinowski J."/>
            <person name="Ruckert C."/>
        </authorList>
    </citation>
    <scope>NUCLEOTIDE SEQUENCE</scope>
    <source>
        <strain evidence="2">VKM Ac-1321</strain>
    </source>
</reference>
<keyword evidence="1" id="KW-0472">Membrane</keyword>
<feature type="transmembrane region" description="Helical" evidence="1">
    <location>
        <begin position="172"/>
        <end position="194"/>
    </location>
</feature>
<organism evidence="2 3">
    <name type="scientific">Dactylosporangium matsuzakiense</name>
    <dbReference type="NCBI Taxonomy" id="53360"/>
    <lineage>
        <taxon>Bacteria</taxon>
        <taxon>Bacillati</taxon>
        <taxon>Actinomycetota</taxon>
        <taxon>Actinomycetes</taxon>
        <taxon>Micromonosporales</taxon>
        <taxon>Micromonosporaceae</taxon>
        <taxon>Dactylosporangium</taxon>
    </lineage>
</organism>
<reference evidence="2" key="2">
    <citation type="submission" date="2023-01" db="EMBL/GenBank/DDBJ databases">
        <authorList>
            <person name="Sun Q."/>
            <person name="Evtushenko L."/>
        </authorList>
    </citation>
    <scope>NUCLEOTIDE SEQUENCE</scope>
    <source>
        <strain evidence="2">VKM Ac-1321</strain>
    </source>
</reference>